<dbReference type="Proteomes" id="UP000708148">
    <property type="component" value="Unassembled WGS sequence"/>
</dbReference>
<dbReference type="CDD" id="cd19491">
    <property type="entry name" value="XRCC3"/>
    <property type="match status" value="1"/>
</dbReference>
<dbReference type="PANTHER" id="PTHR46487:SF1">
    <property type="entry name" value="DNA REPAIR PROTEIN XRCC3"/>
    <property type="match status" value="1"/>
</dbReference>
<dbReference type="AlphaFoldDB" id="A0A8S1IX90"/>
<evidence type="ECO:0000256" key="4">
    <source>
        <dbReference type="ARBA" id="ARBA00022840"/>
    </source>
</evidence>
<dbReference type="Pfam" id="PF08423">
    <property type="entry name" value="Rad51"/>
    <property type="match status" value="1"/>
</dbReference>
<evidence type="ECO:0000259" key="7">
    <source>
        <dbReference type="PROSITE" id="PS50162"/>
    </source>
</evidence>
<keyword evidence="9" id="KW-1185">Reference proteome</keyword>
<comment type="caution">
    <text evidence="8">The sequence shown here is derived from an EMBL/GenBank/DDBJ whole genome shotgun (WGS) entry which is preliminary data.</text>
</comment>
<reference evidence="8" key="1">
    <citation type="submission" date="2020-12" db="EMBL/GenBank/DDBJ databases">
        <authorList>
            <person name="Iha C."/>
        </authorList>
    </citation>
    <scope>NUCLEOTIDE SEQUENCE</scope>
</reference>
<dbReference type="GO" id="GO:0140664">
    <property type="term" value="F:ATP-dependent DNA damage sensor activity"/>
    <property type="evidence" value="ECO:0007669"/>
    <property type="project" value="InterPro"/>
</dbReference>
<proteinExistence type="predicted"/>
<dbReference type="InterPro" id="IPR016467">
    <property type="entry name" value="DNA_recomb/repair_RecA-like"/>
</dbReference>
<dbReference type="OrthoDB" id="1861185at2759"/>
<keyword evidence="3" id="KW-0227">DNA damage</keyword>
<keyword evidence="4" id="KW-0067">ATP-binding</keyword>
<keyword evidence="2" id="KW-0547">Nucleotide-binding</keyword>
<evidence type="ECO:0000256" key="2">
    <source>
        <dbReference type="ARBA" id="ARBA00022741"/>
    </source>
</evidence>
<dbReference type="Gene3D" id="3.40.50.300">
    <property type="entry name" value="P-loop containing nucleotide triphosphate hydrolases"/>
    <property type="match status" value="1"/>
</dbReference>
<dbReference type="GO" id="GO:0090656">
    <property type="term" value="P:t-circle formation"/>
    <property type="evidence" value="ECO:0007669"/>
    <property type="project" value="TreeGrafter"/>
</dbReference>
<dbReference type="GO" id="GO:0045003">
    <property type="term" value="P:double-strand break repair via synthesis-dependent strand annealing"/>
    <property type="evidence" value="ECO:0007669"/>
    <property type="project" value="TreeGrafter"/>
</dbReference>
<evidence type="ECO:0000256" key="1">
    <source>
        <dbReference type="ARBA" id="ARBA00004123"/>
    </source>
</evidence>
<dbReference type="GO" id="GO:0005524">
    <property type="term" value="F:ATP binding"/>
    <property type="evidence" value="ECO:0007669"/>
    <property type="project" value="UniProtKB-KW"/>
</dbReference>
<name>A0A8S1IX90_9CHLO</name>
<dbReference type="PROSITE" id="PS50162">
    <property type="entry name" value="RECA_2"/>
    <property type="match status" value="1"/>
</dbReference>
<dbReference type="SUPFAM" id="SSF52540">
    <property type="entry name" value="P-loop containing nucleoside triphosphate hydrolases"/>
    <property type="match status" value="1"/>
</dbReference>
<dbReference type="GO" id="GO:0005657">
    <property type="term" value="C:replication fork"/>
    <property type="evidence" value="ECO:0007669"/>
    <property type="project" value="TreeGrafter"/>
</dbReference>
<gene>
    <name evidence="8" type="ORF">OSTQU699_LOCUS3910</name>
</gene>
<dbReference type="PIRSF" id="PIRSF005856">
    <property type="entry name" value="Rad51"/>
    <property type="match status" value="1"/>
</dbReference>
<dbReference type="GO" id="GO:0071140">
    <property type="term" value="P:resolution of mitotic recombination intermediates"/>
    <property type="evidence" value="ECO:0007669"/>
    <property type="project" value="TreeGrafter"/>
</dbReference>
<dbReference type="GO" id="GO:0000400">
    <property type="term" value="F:four-way junction DNA binding"/>
    <property type="evidence" value="ECO:0007669"/>
    <property type="project" value="TreeGrafter"/>
</dbReference>
<dbReference type="GO" id="GO:0000722">
    <property type="term" value="P:telomere maintenance via recombination"/>
    <property type="evidence" value="ECO:0007669"/>
    <property type="project" value="TreeGrafter"/>
</dbReference>
<dbReference type="InterPro" id="IPR047348">
    <property type="entry name" value="XRCC3-like_C"/>
</dbReference>
<evidence type="ECO:0000256" key="5">
    <source>
        <dbReference type="ARBA" id="ARBA00023204"/>
    </source>
</evidence>
<evidence type="ECO:0000256" key="3">
    <source>
        <dbReference type="ARBA" id="ARBA00022763"/>
    </source>
</evidence>
<evidence type="ECO:0000256" key="6">
    <source>
        <dbReference type="ARBA" id="ARBA00023242"/>
    </source>
</evidence>
<feature type="domain" description="RecA family profile 1" evidence="7">
    <location>
        <begin position="20"/>
        <end position="203"/>
    </location>
</feature>
<protein>
    <recommendedName>
        <fullName evidence="7">RecA family profile 1 domain-containing protein</fullName>
    </recommendedName>
</protein>
<organism evidence="8 9">
    <name type="scientific">Ostreobium quekettii</name>
    <dbReference type="NCBI Taxonomy" id="121088"/>
    <lineage>
        <taxon>Eukaryota</taxon>
        <taxon>Viridiplantae</taxon>
        <taxon>Chlorophyta</taxon>
        <taxon>core chlorophytes</taxon>
        <taxon>Ulvophyceae</taxon>
        <taxon>TCBD clade</taxon>
        <taxon>Bryopsidales</taxon>
        <taxon>Ostreobineae</taxon>
        <taxon>Ostreobiaceae</taxon>
        <taxon>Ostreobium</taxon>
    </lineage>
</organism>
<sequence length="280" mass="30450">MQGPACSAAPPRPLPLRERAFPRATLGCPVLDDLLHGGLPCGSITEIVGESGVGKTQLCLQACLSVQLPRERGGLEGSSVYIYTEGDPPVKRLCELVERRVRRQLSHGSLPPLDNVLIDCDIASPKDLWVCINQLPNVIKGSSMRMPVRLVMIDSVANVFRDVSDRPTVTELKERTSMMFRAAAVLKELADRHNLAVLVVNQVADTMQGVNEELQSSGRGVLPSLGLAWSNCVNTRIFASRTGQGLDASRKLQILFSPHLPPAACEYQIRPEGVVGLRTK</sequence>
<dbReference type="InterPro" id="IPR020588">
    <property type="entry name" value="RecA_ATP-bd"/>
</dbReference>
<accession>A0A8S1IX90</accession>
<dbReference type="PANTHER" id="PTHR46487">
    <property type="entry name" value="DNA REPAIR PROTEIN XRCC3"/>
    <property type="match status" value="1"/>
</dbReference>
<dbReference type="InterPro" id="IPR013632">
    <property type="entry name" value="Rad51_C"/>
</dbReference>
<dbReference type="InterPro" id="IPR027417">
    <property type="entry name" value="P-loop_NTPase"/>
</dbReference>
<keyword evidence="6" id="KW-0539">Nucleus</keyword>
<comment type="subcellular location">
    <subcellularLocation>
        <location evidence="1">Nucleus</location>
    </subcellularLocation>
</comment>
<dbReference type="EMBL" id="CAJHUC010000848">
    <property type="protein sequence ID" value="CAD7698549.1"/>
    <property type="molecule type" value="Genomic_DNA"/>
</dbReference>
<keyword evidence="5" id="KW-0234">DNA repair</keyword>
<dbReference type="GO" id="GO:0033065">
    <property type="term" value="C:Rad51C-XRCC3 complex"/>
    <property type="evidence" value="ECO:0007669"/>
    <property type="project" value="TreeGrafter"/>
</dbReference>
<evidence type="ECO:0000313" key="9">
    <source>
        <dbReference type="Proteomes" id="UP000708148"/>
    </source>
</evidence>
<evidence type="ECO:0000313" key="8">
    <source>
        <dbReference type="EMBL" id="CAD7698549.1"/>
    </source>
</evidence>